<evidence type="ECO:0000313" key="1">
    <source>
        <dbReference type="EMBL" id="MEB3040463.1"/>
    </source>
</evidence>
<dbReference type="RefSeq" id="WP_323979448.1">
    <property type="nucleotide sequence ID" value="NZ_JAYKBV010000008.1"/>
</dbReference>
<evidence type="ECO:0000313" key="2">
    <source>
        <dbReference type="Proteomes" id="UP001324270"/>
    </source>
</evidence>
<reference evidence="1 2" key="1">
    <citation type="submission" date="2023-12" db="EMBL/GenBank/DDBJ databases">
        <title>Genomic sequences of Capnocytophaga and Parvimonas strains.</title>
        <authorList>
            <person name="Watt R.M."/>
            <person name="Wang M."/>
            <person name="Yang T."/>
            <person name="Tong W.M."/>
        </authorList>
    </citation>
    <scope>NUCLEOTIDE SEQUENCE [LARGE SCALE GENOMIC DNA]</scope>
    <source>
        <strain evidence="1 2">CCUG 13156</strain>
    </source>
</reference>
<gene>
    <name evidence="1" type="ORF">VJJ49_07115</name>
</gene>
<dbReference type="EMBL" id="JAYKBV010000008">
    <property type="protein sequence ID" value="MEB3040463.1"/>
    <property type="molecule type" value="Genomic_DNA"/>
</dbReference>
<name>A0ABU5YCS5_9FLAO</name>
<sequence length="149" mass="17317">MKRILVTFALFYTILSSGQELIGKVWNSNHIFGKNPKENNLYILTKPYDPEGDWGDHIELSPDGRFHSWYSAKCGNDCFTDSYGTYEKINAFYIRFHLSKITNSCDVKTQKKKETSLYYIHKVSEREIYLIKSTGDLIKDQQKVVSGEQ</sequence>
<dbReference type="Proteomes" id="UP001324270">
    <property type="component" value="Unassembled WGS sequence"/>
</dbReference>
<protein>
    <submittedName>
        <fullName evidence="1">Uncharacterized protein</fullName>
    </submittedName>
</protein>
<keyword evidence="2" id="KW-1185">Reference proteome</keyword>
<organism evidence="1 2">
    <name type="scientific">Capnocytophaga gingivalis</name>
    <dbReference type="NCBI Taxonomy" id="1017"/>
    <lineage>
        <taxon>Bacteria</taxon>
        <taxon>Pseudomonadati</taxon>
        <taxon>Bacteroidota</taxon>
        <taxon>Flavobacteriia</taxon>
        <taxon>Flavobacteriales</taxon>
        <taxon>Flavobacteriaceae</taxon>
        <taxon>Capnocytophaga</taxon>
    </lineage>
</organism>
<proteinExistence type="predicted"/>
<accession>A0ABU5YCS5</accession>
<comment type="caution">
    <text evidence="1">The sequence shown here is derived from an EMBL/GenBank/DDBJ whole genome shotgun (WGS) entry which is preliminary data.</text>
</comment>